<feature type="region of interest" description="Disordered" evidence="1">
    <location>
        <begin position="1"/>
        <end position="32"/>
    </location>
</feature>
<protein>
    <submittedName>
        <fullName evidence="2">Uncharacterized protein</fullName>
    </submittedName>
</protein>
<name>A0A4C1WDT4_EUMVA</name>
<evidence type="ECO:0000256" key="1">
    <source>
        <dbReference type="SAM" id="MobiDB-lite"/>
    </source>
</evidence>
<feature type="compositionally biased region" description="Basic residues" evidence="1">
    <location>
        <begin position="13"/>
        <end position="26"/>
    </location>
</feature>
<sequence length="78" mass="9075">MQRGDRISTNKKIGYKKTPPRCRPRARPGPERQTDFIKAIFVREPPARERRRYWTAAICGPPALARPRAPPPRPRPNF</sequence>
<dbReference type="AlphaFoldDB" id="A0A4C1WDT4"/>
<accession>A0A4C1WDT4</accession>
<reference evidence="2 3" key="1">
    <citation type="journal article" date="2019" name="Commun. Biol.">
        <title>The bagworm genome reveals a unique fibroin gene that provides high tensile strength.</title>
        <authorList>
            <person name="Kono N."/>
            <person name="Nakamura H."/>
            <person name="Ohtoshi R."/>
            <person name="Tomita M."/>
            <person name="Numata K."/>
            <person name="Arakawa K."/>
        </authorList>
    </citation>
    <scope>NUCLEOTIDE SEQUENCE [LARGE SCALE GENOMIC DNA]</scope>
</reference>
<dbReference type="EMBL" id="BGZK01000536">
    <property type="protein sequence ID" value="GBP49040.1"/>
    <property type="molecule type" value="Genomic_DNA"/>
</dbReference>
<dbReference type="Proteomes" id="UP000299102">
    <property type="component" value="Unassembled WGS sequence"/>
</dbReference>
<gene>
    <name evidence="2" type="ORF">EVAR_81600_1</name>
</gene>
<evidence type="ECO:0000313" key="3">
    <source>
        <dbReference type="Proteomes" id="UP000299102"/>
    </source>
</evidence>
<proteinExistence type="predicted"/>
<keyword evidence="3" id="KW-1185">Reference proteome</keyword>
<organism evidence="2 3">
    <name type="scientific">Eumeta variegata</name>
    <name type="common">Bagworm moth</name>
    <name type="synonym">Eumeta japonica</name>
    <dbReference type="NCBI Taxonomy" id="151549"/>
    <lineage>
        <taxon>Eukaryota</taxon>
        <taxon>Metazoa</taxon>
        <taxon>Ecdysozoa</taxon>
        <taxon>Arthropoda</taxon>
        <taxon>Hexapoda</taxon>
        <taxon>Insecta</taxon>
        <taxon>Pterygota</taxon>
        <taxon>Neoptera</taxon>
        <taxon>Endopterygota</taxon>
        <taxon>Lepidoptera</taxon>
        <taxon>Glossata</taxon>
        <taxon>Ditrysia</taxon>
        <taxon>Tineoidea</taxon>
        <taxon>Psychidae</taxon>
        <taxon>Oiketicinae</taxon>
        <taxon>Eumeta</taxon>
    </lineage>
</organism>
<comment type="caution">
    <text evidence="2">The sequence shown here is derived from an EMBL/GenBank/DDBJ whole genome shotgun (WGS) entry which is preliminary data.</text>
</comment>
<evidence type="ECO:0000313" key="2">
    <source>
        <dbReference type="EMBL" id="GBP49040.1"/>
    </source>
</evidence>